<feature type="signal peptide" evidence="1">
    <location>
        <begin position="1"/>
        <end position="18"/>
    </location>
</feature>
<protein>
    <submittedName>
        <fullName evidence="2">Uncharacterized protein</fullName>
    </submittedName>
</protein>
<evidence type="ECO:0000313" key="2">
    <source>
        <dbReference type="EMBL" id="TDL22940.1"/>
    </source>
</evidence>
<accession>A0A4Y7Q7X9</accession>
<dbReference type="EMBL" id="ML170172">
    <property type="protein sequence ID" value="TDL22940.1"/>
    <property type="molecule type" value="Genomic_DNA"/>
</dbReference>
<keyword evidence="3" id="KW-1185">Reference proteome</keyword>
<evidence type="ECO:0000256" key="1">
    <source>
        <dbReference type="SAM" id="SignalP"/>
    </source>
</evidence>
<keyword evidence="1" id="KW-0732">Signal</keyword>
<proteinExistence type="predicted"/>
<dbReference type="VEuPathDB" id="FungiDB:BD410DRAFT_802995"/>
<dbReference type="Proteomes" id="UP000294933">
    <property type="component" value="Unassembled WGS sequence"/>
</dbReference>
<sequence>MKIFAALSFAVMLTGGLAQSLTASHVWSGIKNAIDASTTLQRRVEGISEDNVISTGHELDNYGAAQGLASIASAVGRPTGVLNMAHSGSVAGEVIEETFDDPDVAKIAPVLQNAGVNIVDI</sequence>
<feature type="chain" id="PRO_5021292051" evidence="1">
    <location>
        <begin position="19"/>
        <end position="121"/>
    </location>
</feature>
<evidence type="ECO:0000313" key="3">
    <source>
        <dbReference type="Proteomes" id="UP000294933"/>
    </source>
</evidence>
<organism evidence="2 3">
    <name type="scientific">Rickenella mellea</name>
    <dbReference type="NCBI Taxonomy" id="50990"/>
    <lineage>
        <taxon>Eukaryota</taxon>
        <taxon>Fungi</taxon>
        <taxon>Dikarya</taxon>
        <taxon>Basidiomycota</taxon>
        <taxon>Agaricomycotina</taxon>
        <taxon>Agaricomycetes</taxon>
        <taxon>Hymenochaetales</taxon>
        <taxon>Rickenellaceae</taxon>
        <taxon>Rickenella</taxon>
    </lineage>
</organism>
<name>A0A4Y7Q7X9_9AGAM</name>
<reference evidence="2 3" key="1">
    <citation type="submission" date="2018-06" db="EMBL/GenBank/DDBJ databases">
        <title>A transcriptomic atlas of mushroom development highlights an independent origin of complex multicellularity.</title>
        <authorList>
            <consortium name="DOE Joint Genome Institute"/>
            <person name="Krizsan K."/>
            <person name="Almasi E."/>
            <person name="Merenyi Z."/>
            <person name="Sahu N."/>
            <person name="Viragh M."/>
            <person name="Koszo T."/>
            <person name="Mondo S."/>
            <person name="Kiss B."/>
            <person name="Balint B."/>
            <person name="Kues U."/>
            <person name="Barry K."/>
            <person name="Hegedus J.C."/>
            <person name="Henrissat B."/>
            <person name="Johnson J."/>
            <person name="Lipzen A."/>
            <person name="Ohm R."/>
            <person name="Nagy I."/>
            <person name="Pangilinan J."/>
            <person name="Yan J."/>
            <person name="Xiong Y."/>
            <person name="Grigoriev I.V."/>
            <person name="Hibbett D.S."/>
            <person name="Nagy L.G."/>
        </authorList>
    </citation>
    <scope>NUCLEOTIDE SEQUENCE [LARGE SCALE GENOMIC DNA]</scope>
    <source>
        <strain evidence="2 3">SZMC22713</strain>
    </source>
</reference>
<dbReference type="AlphaFoldDB" id="A0A4Y7Q7X9"/>
<gene>
    <name evidence="2" type="ORF">BD410DRAFT_802995</name>
</gene>